<name>A0ABS5WGV5_9FLAO</name>
<dbReference type="InterPro" id="IPR012944">
    <property type="entry name" value="SusD_RagB_dom"/>
</dbReference>
<comment type="caution">
    <text evidence="8">The sequence shown here is derived from an EMBL/GenBank/DDBJ whole genome shotgun (WGS) entry which is preliminary data.</text>
</comment>
<feature type="domain" description="RagB/SusD" evidence="6">
    <location>
        <begin position="360"/>
        <end position="511"/>
    </location>
</feature>
<accession>A0ABS5WGV5</accession>
<keyword evidence="4" id="KW-0472">Membrane</keyword>
<feature type="domain" description="SusD-like N-terminal" evidence="7">
    <location>
        <begin position="26"/>
        <end position="222"/>
    </location>
</feature>
<organism evidence="8 9">
    <name type="scientific">Zobellia barbeyronii</name>
    <dbReference type="NCBI Taxonomy" id="2748009"/>
    <lineage>
        <taxon>Bacteria</taxon>
        <taxon>Pseudomonadati</taxon>
        <taxon>Bacteroidota</taxon>
        <taxon>Flavobacteriia</taxon>
        <taxon>Flavobacteriales</taxon>
        <taxon>Flavobacteriaceae</taxon>
        <taxon>Zobellia</taxon>
    </lineage>
</organism>
<dbReference type="PROSITE" id="PS51257">
    <property type="entry name" value="PROKAR_LIPOPROTEIN"/>
    <property type="match status" value="1"/>
</dbReference>
<dbReference type="Gene3D" id="1.25.40.390">
    <property type="match status" value="1"/>
</dbReference>
<dbReference type="Pfam" id="PF14322">
    <property type="entry name" value="SusD-like_3"/>
    <property type="match status" value="1"/>
</dbReference>
<dbReference type="InterPro" id="IPR033985">
    <property type="entry name" value="SusD-like_N"/>
</dbReference>
<reference evidence="9" key="2">
    <citation type="submission" date="2023-07" db="EMBL/GenBank/DDBJ databases">
        <title>Zobellia barbeyronii sp. nov., a new marine flavobacterium, isolated from green and red algae.</title>
        <authorList>
            <person name="Nedashkovskaya O.I."/>
            <person name="Otstavnykh N."/>
            <person name="Zhukova N."/>
            <person name="Guzev K."/>
            <person name="Chausova V."/>
            <person name="Tekutyeva L."/>
            <person name="Mikhailov V."/>
            <person name="Isaeva M."/>
        </authorList>
    </citation>
    <scope>NUCLEOTIDE SEQUENCE [LARGE SCALE GENOMIC DNA]</scope>
    <source>
        <strain evidence="9">KMM 6746</strain>
    </source>
</reference>
<dbReference type="RefSeq" id="WP_214612640.1">
    <property type="nucleotide sequence ID" value="NZ_JACATN010000004.1"/>
</dbReference>
<evidence type="ECO:0000259" key="6">
    <source>
        <dbReference type="Pfam" id="PF07980"/>
    </source>
</evidence>
<comment type="subcellular location">
    <subcellularLocation>
        <location evidence="1">Cell outer membrane</location>
    </subcellularLocation>
</comment>
<evidence type="ECO:0000256" key="2">
    <source>
        <dbReference type="ARBA" id="ARBA00006275"/>
    </source>
</evidence>
<evidence type="ECO:0000256" key="1">
    <source>
        <dbReference type="ARBA" id="ARBA00004442"/>
    </source>
</evidence>
<evidence type="ECO:0000256" key="5">
    <source>
        <dbReference type="ARBA" id="ARBA00023237"/>
    </source>
</evidence>
<dbReference type="Pfam" id="PF07980">
    <property type="entry name" value="SusD_RagB"/>
    <property type="match status" value="1"/>
</dbReference>
<evidence type="ECO:0000313" key="8">
    <source>
        <dbReference type="EMBL" id="MBT2162646.1"/>
    </source>
</evidence>
<dbReference type="Proteomes" id="UP000740413">
    <property type="component" value="Unassembled WGS sequence"/>
</dbReference>
<sequence>MKRIYKIYKTLFAAAILLGIGSCEKLDEGSDGVVASATFYSDENTLDAGIIGIYGTLRRNTWGLDNYSHFTGADDLTSRLGSNKWVVLESDQFARTAGNSWATNDYNGNYQTILACNSYIADAHPEGVEESVINAAHANAYFVRGLCYFRLATSFGDVPMPLDPIPDLELPLTPKRDVMAQAIKDFEFAIEWAVNDRDNNPTVSNGRVSKTAAKAFLAKTYMQLTGYPYNEADKWAQVEKLTGEIIADGIYSLTDDFAHNFQDPHQINKEVIYAHIMSRESWPIITQNRVYGFRWANWMDLYMEWTYFNNFPEGYRKEFSTATEGNQFFEEFKNPIVTKYTWGTKAPNSTDPIDHVFEHTWQTSNDRIAMRYAEVLLMHAEASANTGDLATALEELNMVKRRAYAMGATKQADVAVLDPGFWMIPDPEVDYTLAETSTPDLMIDAIVNERAYEFLGEISGNRWLDLVRLDKVAEVNANRDNKEAPLIGDPADKNLWFTPIPATETTLNPNLN</sequence>
<keyword evidence="5" id="KW-0998">Cell outer membrane</keyword>
<dbReference type="SUPFAM" id="SSF48452">
    <property type="entry name" value="TPR-like"/>
    <property type="match status" value="1"/>
</dbReference>
<evidence type="ECO:0000259" key="7">
    <source>
        <dbReference type="Pfam" id="PF14322"/>
    </source>
</evidence>
<comment type="similarity">
    <text evidence="2">Belongs to the SusD family.</text>
</comment>
<evidence type="ECO:0000256" key="4">
    <source>
        <dbReference type="ARBA" id="ARBA00023136"/>
    </source>
</evidence>
<keyword evidence="9" id="KW-1185">Reference proteome</keyword>
<reference evidence="8 9" key="1">
    <citation type="submission" date="2020-06" db="EMBL/GenBank/DDBJ databases">
        <authorList>
            <person name="Isaeva M.P."/>
            <person name="Chernysheva N.Y."/>
        </authorList>
    </citation>
    <scope>NUCLEOTIDE SEQUENCE [LARGE SCALE GENOMIC DNA]</scope>
    <source>
        <strain evidence="8 9">KMM 6746</strain>
    </source>
</reference>
<evidence type="ECO:0000256" key="3">
    <source>
        <dbReference type="ARBA" id="ARBA00022729"/>
    </source>
</evidence>
<dbReference type="InterPro" id="IPR011990">
    <property type="entry name" value="TPR-like_helical_dom_sf"/>
</dbReference>
<protein>
    <submittedName>
        <fullName evidence="8">RagB/SusD family nutrient uptake outer membrane protein</fullName>
    </submittedName>
</protein>
<evidence type="ECO:0000313" key="9">
    <source>
        <dbReference type="Proteomes" id="UP000740413"/>
    </source>
</evidence>
<gene>
    <name evidence="8" type="ORF">HW347_15355</name>
</gene>
<dbReference type="EMBL" id="JACATN010000004">
    <property type="protein sequence ID" value="MBT2162646.1"/>
    <property type="molecule type" value="Genomic_DNA"/>
</dbReference>
<keyword evidence="3" id="KW-0732">Signal</keyword>
<proteinExistence type="inferred from homology"/>